<dbReference type="InterPro" id="IPR003016">
    <property type="entry name" value="2-oxoA_DH_lipoyl-BS"/>
</dbReference>
<evidence type="ECO:0000313" key="8">
    <source>
        <dbReference type="Proteomes" id="UP000094526"/>
    </source>
</evidence>
<dbReference type="SUPFAM" id="SSF47005">
    <property type="entry name" value="Peripheral subunit-binding domain of 2-oxo acid dehydrogenase complex"/>
    <property type="match status" value="1"/>
</dbReference>
<dbReference type="GO" id="GO:0006086">
    <property type="term" value="P:pyruvate decarboxylation to acetyl-CoA"/>
    <property type="evidence" value="ECO:0007669"/>
    <property type="project" value="InterPro"/>
</dbReference>
<comment type="similarity">
    <text evidence="1">Belongs to the 2-oxoacid dehydrogenase family.</text>
</comment>
<dbReference type="VEuPathDB" id="FungiDB:CLCR_02936"/>
<comment type="caution">
    <text evidence="7">The sequence shown here is derived from an EMBL/GenBank/DDBJ whole genome shotgun (WGS) entry which is preliminary data.</text>
</comment>
<evidence type="ECO:0000259" key="5">
    <source>
        <dbReference type="PROSITE" id="PS50968"/>
    </source>
</evidence>
<dbReference type="PANTHER" id="PTHR23151:SF82">
    <property type="entry name" value="PYRUVATE DEHYDROGENASE COMPLEX PROTEIN X COMPONENT, MITOCHONDRIAL"/>
    <property type="match status" value="1"/>
</dbReference>
<feature type="domain" description="Lipoyl-binding" evidence="5">
    <location>
        <begin position="41"/>
        <end position="117"/>
    </location>
</feature>
<dbReference type="VEuPathDB" id="FungiDB:G647_04820"/>
<keyword evidence="7" id="KW-0670">Pyruvate</keyword>
<feature type="region of interest" description="Disordered" evidence="4">
    <location>
        <begin position="125"/>
        <end position="185"/>
    </location>
</feature>
<evidence type="ECO:0000256" key="2">
    <source>
        <dbReference type="ARBA" id="ARBA00022823"/>
    </source>
</evidence>
<dbReference type="Gene3D" id="4.10.320.10">
    <property type="entry name" value="E3-binding domain"/>
    <property type="match status" value="1"/>
</dbReference>
<dbReference type="AlphaFoldDB" id="A0A1C1D201"/>
<evidence type="ECO:0000259" key="6">
    <source>
        <dbReference type="PROSITE" id="PS51826"/>
    </source>
</evidence>
<proteinExistence type="inferred from homology"/>
<evidence type="ECO:0000256" key="3">
    <source>
        <dbReference type="ARBA" id="ARBA00022946"/>
    </source>
</evidence>
<dbReference type="InterPro" id="IPR011053">
    <property type="entry name" value="Single_hybrid_motif"/>
</dbReference>
<name>A0A1C1D201_9EURO</name>
<evidence type="ECO:0000256" key="1">
    <source>
        <dbReference type="ARBA" id="ARBA00007317"/>
    </source>
</evidence>
<dbReference type="SUPFAM" id="SSF51230">
    <property type="entry name" value="Single hybrid motif"/>
    <property type="match status" value="1"/>
</dbReference>
<dbReference type="Gene3D" id="2.40.50.100">
    <property type="match status" value="1"/>
</dbReference>
<dbReference type="Pfam" id="PF00364">
    <property type="entry name" value="Biotin_lipoyl"/>
    <property type="match status" value="1"/>
</dbReference>
<dbReference type="STRING" id="86049.A0A1C1D201"/>
<dbReference type="PROSITE" id="PS50968">
    <property type="entry name" value="BIOTINYL_LIPOYL"/>
    <property type="match status" value="1"/>
</dbReference>
<dbReference type="InterPro" id="IPR004167">
    <property type="entry name" value="PSBD"/>
</dbReference>
<protein>
    <submittedName>
        <fullName evidence="7">Putative pyruvate dehydrogenase protein X component, mitochondrial</fullName>
    </submittedName>
</protein>
<gene>
    <name evidence="7" type="ORF">CLCR_02936</name>
</gene>
<dbReference type="InterPro" id="IPR000089">
    <property type="entry name" value="Biotin_lipoyl"/>
</dbReference>
<dbReference type="GO" id="GO:0004742">
    <property type="term" value="F:dihydrolipoyllysine-residue acetyltransferase activity"/>
    <property type="evidence" value="ECO:0007669"/>
    <property type="project" value="TreeGrafter"/>
</dbReference>
<sequence>MAGRQSVRLLARQLTSSQCTLSQSQHHARRAFSSTPSALAAHNFTMPAMSPTMTEGNISSWKVKEGDSFSAGDILLEIETDKASMDVEAQEDGVVAKIFQGDGSKSVQVGTRIAVLADAGDDVSSLEIPADDSKPVQSQSENIKGGDDAKYESSGAEKNTPGTPQDPRPAKDKPKTSPKGPGANPKYPLYPSVIALIHENHIPDADVAKIAATGPNGRLLKGDVLAYLGTIASDYSAEQSKRIEYMGHLDLSNIKVLPATPENKPAPSEDTTRGKAAAAAAEVAPVTSVSLTISLSEVLKVQKRVKDTLGVTVPISTFLARAVDLANDDLPNPKNAKPSADDLFNAVLGLTAIPTTSRGTYLPQIDAFPILPPPNARQATTPSSRSPRLGTSAAKKIDILDILSGKVTPPRRGAAPLSTAASIPGRTMTTTSEGALNVFSLTVPKGEEKRARTFLERMKTVLQVEPGKLVL</sequence>
<dbReference type="GO" id="GO:0045254">
    <property type="term" value="C:pyruvate dehydrogenase complex"/>
    <property type="evidence" value="ECO:0007669"/>
    <property type="project" value="InterPro"/>
</dbReference>
<dbReference type="EMBL" id="LGRB01000003">
    <property type="protein sequence ID" value="OCT54720.1"/>
    <property type="molecule type" value="Genomic_DNA"/>
</dbReference>
<reference evidence="8" key="1">
    <citation type="submission" date="2015-07" db="EMBL/GenBank/DDBJ databases">
        <authorList>
            <person name="Teixeira M.M."/>
            <person name="Souza R.C."/>
            <person name="Almeida L.G."/>
            <person name="Vicente V.A."/>
            <person name="de Hoog S."/>
            <person name="Bocca A.L."/>
            <person name="de Almeida S.R."/>
            <person name="Vasconcelos A.T."/>
            <person name="Felipe M.S."/>
        </authorList>
    </citation>
    <scope>NUCLEOTIDE SEQUENCE [LARGE SCALE GENOMIC DNA]</scope>
    <source>
        <strain evidence="8">KSF</strain>
    </source>
</reference>
<dbReference type="PROSITE" id="PS51826">
    <property type="entry name" value="PSBD"/>
    <property type="match status" value="1"/>
</dbReference>
<accession>A0A1C1D201</accession>
<evidence type="ECO:0000313" key="7">
    <source>
        <dbReference type="EMBL" id="OCT54720.1"/>
    </source>
</evidence>
<dbReference type="CDD" id="cd06849">
    <property type="entry name" value="lipoyl_domain"/>
    <property type="match status" value="1"/>
</dbReference>
<dbReference type="FunFam" id="2.40.50.100:FF:000010">
    <property type="entry name" value="Acetyltransferase component of pyruvate dehydrogenase complex"/>
    <property type="match status" value="1"/>
</dbReference>
<evidence type="ECO:0000256" key="4">
    <source>
        <dbReference type="SAM" id="MobiDB-lite"/>
    </source>
</evidence>
<organism evidence="7 8">
    <name type="scientific">Cladophialophora carrionii</name>
    <dbReference type="NCBI Taxonomy" id="86049"/>
    <lineage>
        <taxon>Eukaryota</taxon>
        <taxon>Fungi</taxon>
        <taxon>Dikarya</taxon>
        <taxon>Ascomycota</taxon>
        <taxon>Pezizomycotina</taxon>
        <taxon>Eurotiomycetes</taxon>
        <taxon>Chaetothyriomycetidae</taxon>
        <taxon>Chaetothyriales</taxon>
        <taxon>Herpotrichiellaceae</taxon>
        <taxon>Cladophialophora</taxon>
    </lineage>
</organism>
<dbReference type="PROSITE" id="PS00189">
    <property type="entry name" value="LIPOYL"/>
    <property type="match status" value="1"/>
</dbReference>
<dbReference type="eggNOG" id="KOG0557">
    <property type="taxonomic scope" value="Eukaryota"/>
</dbReference>
<dbReference type="Pfam" id="PF02817">
    <property type="entry name" value="E3_binding"/>
    <property type="match status" value="1"/>
</dbReference>
<dbReference type="OrthoDB" id="202158at2759"/>
<dbReference type="InterPro" id="IPR045257">
    <property type="entry name" value="E2/Pdx1"/>
</dbReference>
<dbReference type="PANTHER" id="PTHR23151">
    <property type="entry name" value="DIHYDROLIPOAMIDE ACETYL/SUCCINYL-TRANSFERASE-RELATED"/>
    <property type="match status" value="1"/>
</dbReference>
<feature type="domain" description="Peripheral subunit-binding (PSBD)" evidence="6">
    <location>
        <begin position="188"/>
        <end position="228"/>
    </location>
</feature>
<keyword evidence="3" id="KW-0809">Transit peptide</keyword>
<keyword evidence="2" id="KW-0450">Lipoyl</keyword>
<dbReference type="InterPro" id="IPR036625">
    <property type="entry name" value="E3-bd_dom_sf"/>
</dbReference>
<keyword evidence="8" id="KW-1185">Reference proteome</keyword>
<dbReference type="Proteomes" id="UP000094526">
    <property type="component" value="Unassembled WGS sequence"/>
</dbReference>